<dbReference type="Proteomes" id="UP000466864">
    <property type="component" value="Unassembled WGS sequence"/>
</dbReference>
<reference evidence="3 4" key="1">
    <citation type="submission" date="2019-08" db="EMBL/GenBank/DDBJ databases">
        <title>In-depth cultivation of the pig gut microbiome towards novel bacterial diversity and tailored functional studies.</title>
        <authorList>
            <person name="Wylensek D."/>
            <person name="Hitch T.C.A."/>
            <person name="Clavel T."/>
        </authorList>
    </citation>
    <scope>NUCLEOTIDE SEQUENCE [LARGE SCALE GENOMIC DNA]</scope>
    <source>
        <strain evidence="3 4">Oil+RF-744-WCA-WT-13</strain>
    </source>
</reference>
<feature type="compositionally biased region" description="Acidic residues" evidence="1">
    <location>
        <begin position="91"/>
        <end position="104"/>
    </location>
</feature>
<dbReference type="RefSeq" id="WP_154458084.1">
    <property type="nucleotide sequence ID" value="NZ_VUMV01000004.1"/>
</dbReference>
<feature type="transmembrane region" description="Helical" evidence="2">
    <location>
        <begin position="9"/>
        <end position="26"/>
    </location>
</feature>
<evidence type="ECO:0000256" key="1">
    <source>
        <dbReference type="SAM" id="MobiDB-lite"/>
    </source>
</evidence>
<evidence type="ECO:0000313" key="4">
    <source>
        <dbReference type="Proteomes" id="UP000466864"/>
    </source>
</evidence>
<protein>
    <submittedName>
        <fullName evidence="3">Uncharacterized protein</fullName>
    </submittedName>
</protein>
<keyword evidence="2" id="KW-0472">Membrane</keyword>
<dbReference type="EMBL" id="VUMV01000004">
    <property type="protein sequence ID" value="MST82184.1"/>
    <property type="molecule type" value="Genomic_DNA"/>
</dbReference>
<feature type="region of interest" description="Disordered" evidence="1">
    <location>
        <begin position="71"/>
        <end position="135"/>
    </location>
</feature>
<accession>A0A7X2P8G8</accession>
<evidence type="ECO:0000313" key="3">
    <source>
        <dbReference type="EMBL" id="MST82184.1"/>
    </source>
</evidence>
<keyword evidence="4" id="KW-1185">Reference proteome</keyword>
<keyword evidence="2" id="KW-0812">Transmembrane</keyword>
<organism evidence="3 4">
    <name type="scientific">Bilifractor porci</name>
    <dbReference type="NCBI Taxonomy" id="2606636"/>
    <lineage>
        <taxon>Bacteria</taxon>
        <taxon>Bacillati</taxon>
        <taxon>Bacillota</taxon>
        <taxon>Clostridia</taxon>
        <taxon>Lachnospirales</taxon>
        <taxon>Lachnospiraceae</taxon>
        <taxon>Bilifractor</taxon>
    </lineage>
</organism>
<sequence length="135" mass="14335">MGNPKVGDGIRIAAGVYLIYLAYQILKDGIIGGEMTGKSYAAGIIFSILFIVGGAGIAVFSVRHLMKLRKEEEQQKALQDTAAEGAANPGETEETSEASEEAEAQESAGEIPEEINQDQPAPDIEVPAEKTEEPD</sequence>
<evidence type="ECO:0000256" key="2">
    <source>
        <dbReference type="SAM" id="Phobius"/>
    </source>
</evidence>
<proteinExistence type="predicted"/>
<name>A0A7X2P8G8_9FIRM</name>
<comment type="caution">
    <text evidence="3">The sequence shown here is derived from an EMBL/GenBank/DDBJ whole genome shotgun (WGS) entry which is preliminary data.</text>
</comment>
<dbReference type="AlphaFoldDB" id="A0A7X2P8G8"/>
<keyword evidence="2" id="KW-1133">Transmembrane helix</keyword>
<feature type="transmembrane region" description="Helical" evidence="2">
    <location>
        <begin position="38"/>
        <end position="60"/>
    </location>
</feature>
<gene>
    <name evidence="3" type="ORF">FYJ60_07635</name>
</gene>